<feature type="transmembrane region" description="Helical" evidence="1">
    <location>
        <begin position="103"/>
        <end position="119"/>
    </location>
</feature>
<comment type="caution">
    <text evidence="3">The sequence shown here is derived from an EMBL/GenBank/DDBJ whole genome shotgun (WGS) entry which is preliminary data.</text>
</comment>
<keyword evidence="4" id="KW-1185">Reference proteome</keyword>
<reference evidence="3 4" key="1">
    <citation type="submission" date="2018-08" db="EMBL/GenBank/DDBJ databases">
        <title>Meiothermus terrae DSM 26712 genome sequencing project.</title>
        <authorList>
            <person name="Da Costa M.S."/>
            <person name="Albuquerque L."/>
            <person name="Raposo P."/>
            <person name="Froufe H.J.C."/>
            <person name="Barroso C.S."/>
            <person name="Egas C."/>
        </authorList>
    </citation>
    <scope>NUCLEOTIDE SEQUENCE [LARGE SCALE GENOMIC DNA]</scope>
    <source>
        <strain evidence="3 4">DSM 26712</strain>
    </source>
</reference>
<evidence type="ECO:0000259" key="2">
    <source>
        <dbReference type="PROSITE" id="PS50887"/>
    </source>
</evidence>
<dbReference type="GO" id="GO:0052621">
    <property type="term" value="F:diguanylate cyclase activity"/>
    <property type="evidence" value="ECO:0007669"/>
    <property type="project" value="UniProtKB-EC"/>
</dbReference>
<name>A0A399F6A9_9DEIN</name>
<dbReference type="Pfam" id="PF00990">
    <property type="entry name" value="GGDEF"/>
    <property type="match status" value="1"/>
</dbReference>
<feature type="transmembrane region" description="Helical" evidence="1">
    <location>
        <begin position="39"/>
        <end position="59"/>
    </location>
</feature>
<dbReference type="FunFam" id="3.30.70.270:FF:000001">
    <property type="entry name" value="Diguanylate cyclase domain protein"/>
    <property type="match status" value="1"/>
</dbReference>
<dbReference type="EC" id="2.7.7.65" evidence="3"/>
<gene>
    <name evidence="3" type="primary">vdcA</name>
    <name evidence="3" type="ORF">Mterra_00182</name>
</gene>
<dbReference type="InterPro" id="IPR050469">
    <property type="entry name" value="Diguanylate_Cyclase"/>
</dbReference>
<keyword evidence="1" id="KW-0812">Transmembrane</keyword>
<proteinExistence type="predicted"/>
<dbReference type="EMBL" id="QXDL01000003">
    <property type="protein sequence ID" value="RIH90809.1"/>
    <property type="molecule type" value="Genomic_DNA"/>
</dbReference>
<dbReference type="SMART" id="SM00267">
    <property type="entry name" value="GGDEF"/>
    <property type="match status" value="1"/>
</dbReference>
<dbReference type="InterPro" id="IPR043128">
    <property type="entry name" value="Rev_trsase/Diguanyl_cyclase"/>
</dbReference>
<dbReference type="PROSITE" id="PS50887">
    <property type="entry name" value="GGDEF"/>
    <property type="match status" value="1"/>
</dbReference>
<evidence type="ECO:0000256" key="1">
    <source>
        <dbReference type="SAM" id="Phobius"/>
    </source>
</evidence>
<accession>A0A399F6A9</accession>
<feature type="transmembrane region" description="Helical" evidence="1">
    <location>
        <begin position="159"/>
        <end position="179"/>
    </location>
</feature>
<dbReference type="PANTHER" id="PTHR45138:SF9">
    <property type="entry name" value="DIGUANYLATE CYCLASE DGCM-RELATED"/>
    <property type="match status" value="1"/>
</dbReference>
<evidence type="ECO:0000313" key="4">
    <source>
        <dbReference type="Proteomes" id="UP000265715"/>
    </source>
</evidence>
<dbReference type="InterPro" id="IPR029787">
    <property type="entry name" value="Nucleotide_cyclase"/>
</dbReference>
<dbReference type="PANTHER" id="PTHR45138">
    <property type="entry name" value="REGULATORY COMPONENTS OF SENSORY TRANSDUCTION SYSTEM"/>
    <property type="match status" value="1"/>
</dbReference>
<dbReference type="SUPFAM" id="SSF55073">
    <property type="entry name" value="Nucleotide cyclase"/>
    <property type="match status" value="1"/>
</dbReference>
<keyword evidence="1" id="KW-1133">Transmembrane helix</keyword>
<sequence>MRPESLSRSLKRKFYVFGVLLGALTMLITWVFKAGQSPFILYGYPVLIAATLAVGWLAWTRSQFIARLEGGLFFAISGFFLGKIGFLLLFSQDRQQAWVEVQAGYWALLFAYFFAFLAFSAPKALWLSLTVNAAAFAINLAVLLPSVARGGAADELVEAGRFGVRTFTLILLLYLLAQYKGALSDERRRGVELFAQARTDPLTDLPNRRALEERLRERVAQGMPFTVLMIDVDHFKSFNDRHGHAAGDAILRHVGQRLRRALREGDLVGRWGGEEFAVVSGEGSLAQAKLLAERLRQHVSERPIDGQYAVTASFGVAVYEPGESLEELLERADTSLYQAKHGGRNMVVG</sequence>
<dbReference type="Gene3D" id="3.30.70.270">
    <property type="match status" value="1"/>
</dbReference>
<feature type="domain" description="GGDEF" evidence="2">
    <location>
        <begin position="223"/>
        <end position="349"/>
    </location>
</feature>
<protein>
    <submittedName>
        <fullName evidence="3">Diguanylate cyclase VdcA</fullName>
        <ecNumber evidence="3">2.7.7.65</ecNumber>
    </submittedName>
</protein>
<keyword evidence="1" id="KW-0472">Membrane</keyword>
<dbReference type="InterPro" id="IPR000160">
    <property type="entry name" value="GGDEF_dom"/>
</dbReference>
<dbReference type="RefSeq" id="WP_119313453.1">
    <property type="nucleotide sequence ID" value="NZ_QXDL01000003.1"/>
</dbReference>
<dbReference type="CDD" id="cd01949">
    <property type="entry name" value="GGDEF"/>
    <property type="match status" value="1"/>
</dbReference>
<feature type="transmembrane region" description="Helical" evidence="1">
    <location>
        <begin position="14"/>
        <end position="33"/>
    </location>
</feature>
<dbReference type="AlphaFoldDB" id="A0A399F6A9"/>
<keyword evidence="3" id="KW-0808">Transferase</keyword>
<dbReference type="NCBIfam" id="TIGR00254">
    <property type="entry name" value="GGDEF"/>
    <property type="match status" value="1"/>
</dbReference>
<feature type="transmembrane region" description="Helical" evidence="1">
    <location>
        <begin position="71"/>
        <end position="91"/>
    </location>
</feature>
<organism evidence="3 4">
    <name type="scientific">Calidithermus terrae</name>
    <dbReference type="NCBI Taxonomy" id="1408545"/>
    <lineage>
        <taxon>Bacteria</taxon>
        <taxon>Thermotogati</taxon>
        <taxon>Deinococcota</taxon>
        <taxon>Deinococci</taxon>
        <taxon>Thermales</taxon>
        <taxon>Thermaceae</taxon>
        <taxon>Calidithermus</taxon>
    </lineage>
</organism>
<dbReference type="OrthoDB" id="9759607at2"/>
<keyword evidence="3" id="KW-0548">Nucleotidyltransferase</keyword>
<evidence type="ECO:0000313" key="3">
    <source>
        <dbReference type="EMBL" id="RIH90809.1"/>
    </source>
</evidence>
<feature type="transmembrane region" description="Helical" evidence="1">
    <location>
        <begin position="126"/>
        <end position="147"/>
    </location>
</feature>
<dbReference type="Proteomes" id="UP000265715">
    <property type="component" value="Unassembled WGS sequence"/>
</dbReference>